<keyword evidence="2" id="KW-1185">Reference proteome</keyword>
<dbReference type="InterPro" id="IPR041916">
    <property type="entry name" value="Anti_sigma_zinc_sf"/>
</dbReference>
<dbReference type="EMBL" id="JAPWGY010000012">
    <property type="protein sequence ID" value="MCZ4282906.1"/>
    <property type="molecule type" value="Genomic_DNA"/>
</dbReference>
<reference evidence="1" key="1">
    <citation type="submission" date="2022-12" db="EMBL/GenBank/DDBJ databases">
        <title>Bacterial isolates from different developmental stages of Nematostella vectensis.</title>
        <authorList>
            <person name="Fraune S."/>
        </authorList>
    </citation>
    <scope>NUCLEOTIDE SEQUENCE</scope>
    <source>
        <strain evidence="1">G21630-S1</strain>
    </source>
</reference>
<evidence type="ECO:0000313" key="1">
    <source>
        <dbReference type="EMBL" id="MCZ4282906.1"/>
    </source>
</evidence>
<protein>
    <recommendedName>
        <fullName evidence="3">Zinc-finger domain-containing protein</fullName>
    </recommendedName>
</protein>
<accession>A0ABT4LPE3</accession>
<proteinExistence type="predicted"/>
<organism evidence="1 2">
    <name type="scientific">Kiloniella laminariae</name>
    <dbReference type="NCBI Taxonomy" id="454162"/>
    <lineage>
        <taxon>Bacteria</taxon>
        <taxon>Pseudomonadati</taxon>
        <taxon>Pseudomonadota</taxon>
        <taxon>Alphaproteobacteria</taxon>
        <taxon>Rhodospirillales</taxon>
        <taxon>Kiloniellaceae</taxon>
        <taxon>Kiloniella</taxon>
    </lineage>
</organism>
<name>A0ABT4LPE3_9PROT</name>
<comment type="caution">
    <text evidence="1">The sequence shown here is derived from an EMBL/GenBank/DDBJ whole genome shotgun (WGS) entry which is preliminary data.</text>
</comment>
<gene>
    <name evidence="1" type="ORF">O4H49_19125</name>
</gene>
<evidence type="ECO:0000313" key="2">
    <source>
        <dbReference type="Proteomes" id="UP001069802"/>
    </source>
</evidence>
<sequence length="228" mass="24711">MTGIISGSATQEDVVAVEVPRFHPSGENLIDYVSGSIEPGLEFFITSHLSLCSDCREEIVRLQALGGALLERLPLGDLPEGMEERMMDLLDSEQDSAEITPFPRGRSGGKEQLPAPVSQILSDNLEDLEWKDHETEGRSTVALPLQPARIFLLKVDSGKVAFSGKMTRQTGLVLVLSGALESEQEQLCPGDIRTLADMGEEFYAGSSTALAYCLVLLGQEDICQENLG</sequence>
<evidence type="ECO:0008006" key="3">
    <source>
        <dbReference type="Google" id="ProtNLM"/>
    </source>
</evidence>
<dbReference type="Gene3D" id="1.10.10.1320">
    <property type="entry name" value="Anti-sigma factor, zinc-finger domain"/>
    <property type="match status" value="1"/>
</dbReference>
<dbReference type="RefSeq" id="WP_269425048.1">
    <property type="nucleotide sequence ID" value="NZ_JAPWGY010000012.1"/>
</dbReference>
<dbReference type="Proteomes" id="UP001069802">
    <property type="component" value="Unassembled WGS sequence"/>
</dbReference>